<evidence type="ECO:0000256" key="3">
    <source>
        <dbReference type="ARBA" id="ARBA00022723"/>
    </source>
</evidence>
<dbReference type="KEGG" id="dax:FDQ92_12480"/>
<dbReference type="Proteomes" id="UP000298602">
    <property type="component" value="Chromosome"/>
</dbReference>
<evidence type="ECO:0000256" key="1">
    <source>
        <dbReference type="ARBA" id="ARBA00001947"/>
    </source>
</evidence>
<dbReference type="PANTHER" id="PTHR37418:SF2">
    <property type="entry name" value="3-KETO-5-AMINOHEXANOATE CLEAVAGE ENZYME"/>
    <property type="match status" value="1"/>
</dbReference>
<dbReference type="PANTHER" id="PTHR37418">
    <property type="entry name" value="3-KETO-5-AMINOHEXANOATE CLEAVAGE ENZYME-RELATED"/>
    <property type="match status" value="1"/>
</dbReference>
<organism evidence="5 6">
    <name type="scientific">Desulfoglaeba alkanexedens ALDC</name>
    <dbReference type="NCBI Taxonomy" id="980445"/>
    <lineage>
        <taxon>Bacteria</taxon>
        <taxon>Pseudomonadati</taxon>
        <taxon>Thermodesulfobacteriota</taxon>
        <taxon>Syntrophobacteria</taxon>
        <taxon>Syntrophobacterales</taxon>
        <taxon>Syntrophobacteraceae</taxon>
        <taxon>Desulfoglaeba</taxon>
    </lineage>
</organism>
<dbReference type="InterPro" id="IPR008567">
    <property type="entry name" value="BKACE"/>
</dbReference>
<keyword evidence="3" id="KW-0479">Metal-binding</keyword>
<protein>
    <submittedName>
        <fullName evidence="5">3-keto-5-aminohexanoate cleavage protein</fullName>
    </submittedName>
</protein>
<comment type="cofactor">
    <cofactor evidence="1">
        <name>Zn(2+)</name>
        <dbReference type="ChEBI" id="CHEBI:29105"/>
    </cofactor>
</comment>
<dbReference type="OrthoDB" id="9155960at2"/>
<dbReference type="GO" id="GO:0043720">
    <property type="term" value="F:3-keto-5-aminohexanoate cleavage activity"/>
    <property type="evidence" value="ECO:0007669"/>
    <property type="project" value="InterPro"/>
</dbReference>
<keyword evidence="6" id="KW-1185">Reference proteome</keyword>
<dbReference type="InterPro" id="IPR013785">
    <property type="entry name" value="Aldolase_TIM"/>
</dbReference>
<evidence type="ECO:0000256" key="2">
    <source>
        <dbReference type="ARBA" id="ARBA00022679"/>
    </source>
</evidence>
<dbReference type="GO" id="GO:0046872">
    <property type="term" value="F:metal ion binding"/>
    <property type="evidence" value="ECO:0007669"/>
    <property type="project" value="UniProtKB-KW"/>
</dbReference>
<accession>A0A4P8L6Z5</accession>
<dbReference type="Gene3D" id="3.20.20.70">
    <property type="entry name" value="Aldolase class I"/>
    <property type="match status" value="1"/>
</dbReference>
<keyword evidence="2" id="KW-0808">Transferase</keyword>
<gene>
    <name evidence="5" type="ORF">FDQ92_12480</name>
</gene>
<proteinExistence type="predicted"/>
<keyword evidence="4" id="KW-0862">Zinc</keyword>
<evidence type="ECO:0000313" key="6">
    <source>
        <dbReference type="Proteomes" id="UP000298602"/>
    </source>
</evidence>
<evidence type="ECO:0000256" key="4">
    <source>
        <dbReference type="ARBA" id="ARBA00022833"/>
    </source>
</evidence>
<evidence type="ECO:0000313" key="5">
    <source>
        <dbReference type="EMBL" id="QCQ22915.1"/>
    </source>
</evidence>
<dbReference type="EMBL" id="CP040098">
    <property type="protein sequence ID" value="QCQ22915.1"/>
    <property type="molecule type" value="Genomic_DNA"/>
</dbReference>
<dbReference type="Pfam" id="PF05853">
    <property type="entry name" value="BKACE"/>
    <property type="match status" value="1"/>
</dbReference>
<reference evidence="5 6" key="1">
    <citation type="submission" date="2019-05" db="EMBL/GenBank/DDBJ databases">
        <title>The Complete Genome Sequence of the n-alkane-degrading Desulfoglaeba alkanexedens ALDC reveals multiple alkylsuccinate synthase gene clusters.</title>
        <authorList>
            <person name="Callaghan A.V."/>
            <person name="Davidova I.A."/>
            <person name="Duncan K.E."/>
            <person name="Morris B."/>
            <person name="McInerney M.J."/>
        </authorList>
    </citation>
    <scope>NUCLEOTIDE SEQUENCE [LARGE SCALE GENOMIC DNA]</scope>
    <source>
        <strain evidence="5 6">ALDC</strain>
    </source>
</reference>
<dbReference type="AlphaFoldDB" id="A0A4P8L6Z5"/>
<sequence>MAKTIVTAAITGSIHTPSMSPYLPITPDQIADDAVRAYEAGAAMVHIHVRDPKTGRPSQDLNVIGEVLRKIKSRCNVVVNTTTGAGLGMTAEERLRAIPTFKPELASFNAGSVNFALFDIPDRMGIREWKYDWEKPYLESTRDFIFANTFKTMEEFARTFEENGTKPEMEIYDSAMINNAAYLVSKGLIKKPVYLQFVMGIMGGIPPSAKNLIFLYETARQNFGNDFIWSVCAAGRHQLPMCAVALSMGGNVRVGMEDSLYAGKGVMAKSNADQVEKIVRIAKELSIDIATPDDARQILGLKGIDKVTY</sequence>
<name>A0A4P8L6Z5_9BACT</name>
<dbReference type="RefSeq" id="WP_137425198.1">
    <property type="nucleotide sequence ID" value="NZ_CP040098.1"/>
</dbReference>
<reference evidence="5 6" key="2">
    <citation type="submission" date="2019-05" db="EMBL/GenBank/DDBJ databases">
        <authorList>
            <person name="Suflita J.M."/>
            <person name="Marks C.R."/>
        </authorList>
    </citation>
    <scope>NUCLEOTIDE SEQUENCE [LARGE SCALE GENOMIC DNA]</scope>
    <source>
        <strain evidence="5 6">ALDC</strain>
    </source>
</reference>